<feature type="region of interest" description="Disordered" evidence="1">
    <location>
        <begin position="1"/>
        <end position="37"/>
    </location>
</feature>
<feature type="region of interest" description="Disordered" evidence="1">
    <location>
        <begin position="185"/>
        <end position="214"/>
    </location>
</feature>
<sequence length="346" mass="36509">MPSPTFSPHKSKALAMHSAPDHDHGSTSRRSPPGPLRARTWSRLISSWLRVTKVSSKPQIAGLAWHLAQRGARAAMLCLRALGMASQKFQLHSKQWATLGCSRYSACNIKALIFVYPPTTIKMLPQSVLLALVATVAAVPLNINLGAYSPALVVGDGEIAIGEAKSASELMATLASGSNEAAAGAAAGRGWRGHDKVQQEQGQPGPKPLPNKLKNNPLEAEAAKRAPNLLRRAISDFISKRAPAPVQDDKIAAIEAATAWIKRDLQGFQASLAYAREAMKDSPKVELGSPNAGIGIVVNPGVNVPAGSAAAGTPSAEHKVKRDEVSDEVSDEAETPKMTLVAITEV</sequence>
<dbReference type="RefSeq" id="XP_001800779.1">
    <property type="nucleotide sequence ID" value="XM_001800727.1"/>
</dbReference>
<dbReference type="OMA" id="AMQWIKR"/>
<gene>
    <name evidence="2" type="ORF">SNOG_10510</name>
</gene>
<dbReference type="InParanoid" id="Q0UCK4"/>
<dbReference type="eggNOG" id="ENOG502SSJ3">
    <property type="taxonomic scope" value="Eukaryota"/>
</dbReference>
<dbReference type="EMBL" id="CH445341">
    <property type="protein sequence ID" value="EAT81904.1"/>
    <property type="molecule type" value="Genomic_DNA"/>
</dbReference>
<dbReference type="GeneID" id="5977686"/>
<name>Q0UCK4_PHANO</name>
<dbReference type="VEuPathDB" id="FungiDB:JI435_105100"/>
<organism evidence="2 3">
    <name type="scientific">Phaeosphaeria nodorum (strain SN15 / ATCC MYA-4574 / FGSC 10173)</name>
    <name type="common">Glume blotch fungus</name>
    <name type="synonym">Parastagonospora nodorum</name>
    <dbReference type="NCBI Taxonomy" id="321614"/>
    <lineage>
        <taxon>Eukaryota</taxon>
        <taxon>Fungi</taxon>
        <taxon>Dikarya</taxon>
        <taxon>Ascomycota</taxon>
        <taxon>Pezizomycotina</taxon>
        <taxon>Dothideomycetes</taxon>
        <taxon>Pleosporomycetidae</taxon>
        <taxon>Pleosporales</taxon>
        <taxon>Pleosporineae</taxon>
        <taxon>Phaeosphaeriaceae</taxon>
        <taxon>Parastagonospora</taxon>
    </lineage>
</organism>
<evidence type="ECO:0000313" key="3">
    <source>
        <dbReference type="Proteomes" id="UP000001055"/>
    </source>
</evidence>
<dbReference type="Proteomes" id="UP000001055">
    <property type="component" value="Unassembled WGS sequence"/>
</dbReference>
<accession>Q0UCK4</accession>
<dbReference type="HOGENOM" id="CLU_051203_1_0_1"/>
<proteinExistence type="predicted"/>
<evidence type="ECO:0000256" key="1">
    <source>
        <dbReference type="SAM" id="MobiDB-lite"/>
    </source>
</evidence>
<dbReference type="AlphaFoldDB" id="Q0UCK4"/>
<reference evidence="3" key="1">
    <citation type="journal article" date="2007" name="Plant Cell">
        <title>Dothideomycete-plant interactions illuminated by genome sequencing and EST analysis of the wheat pathogen Stagonospora nodorum.</title>
        <authorList>
            <person name="Hane J.K."/>
            <person name="Lowe R.G."/>
            <person name="Solomon P.S."/>
            <person name="Tan K.C."/>
            <person name="Schoch C.L."/>
            <person name="Spatafora J.W."/>
            <person name="Crous P.W."/>
            <person name="Kodira C."/>
            <person name="Birren B.W."/>
            <person name="Galagan J.E."/>
            <person name="Torriani S.F."/>
            <person name="McDonald B.A."/>
            <person name="Oliver R.P."/>
        </authorList>
    </citation>
    <scope>NUCLEOTIDE SEQUENCE [LARGE SCALE GENOMIC DNA]</scope>
    <source>
        <strain evidence="3">SN15 / ATCC MYA-4574 / FGSC 10173</strain>
    </source>
</reference>
<evidence type="ECO:0000313" key="2">
    <source>
        <dbReference type="EMBL" id="EAT81904.1"/>
    </source>
</evidence>
<dbReference type="KEGG" id="pno:SNOG_10510"/>
<protein>
    <submittedName>
        <fullName evidence="2">Uncharacterized protein</fullName>
    </submittedName>
</protein>
<feature type="region of interest" description="Disordered" evidence="1">
    <location>
        <begin position="306"/>
        <end position="335"/>
    </location>
</feature>
<feature type="compositionally biased region" description="Low complexity" evidence="1">
    <location>
        <begin position="306"/>
        <end position="315"/>
    </location>
</feature>